<proteinExistence type="predicted"/>
<feature type="region of interest" description="Disordered" evidence="1">
    <location>
        <begin position="145"/>
        <end position="175"/>
    </location>
</feature>
<evidence type="ECO:0000313" key="4">
    <source>
        <dbReference type="Proteomes" id="UP000005408"/>
    </source>
</evidence>
<keyword evidence="4" id="KW-1185">Reference proteome</keyword>
<organism evidence="3 4">
    <name type="scientific">Magallana gigas</name>
    <name type="common">Pacific oyster</name>
    <name type="synonym">Crassostrea gigas</name>
    <dbReference type="NCBI Taxonomy" id="29159"/>
    <lineage>
        <taxon>Eukaryota</taxon>
        <taxon>Metazoa</taxon>
        <taxon>Spiralia</taxon>
        <taxon>Lophotrochozoa</taxon>
        <taxon>Mollusca</taxon>
        <taxon>Bivalvia</taxon>
        <taxon>Autobranchia</taxon>
        <taxon>Pteriomorphia</taxon>
        <taxon>Ostreida</taxon>
        <taxon>Ostreoidea</taxon>
        <taxon>Ostreidae</taxon>
        <taxon>Magallana</taxon>
    </lineage>
</organism>
<dbReference type="EnsemblMetazoa" id="G7378.1">
    <property type="protein sequence ID" value="G7378.1:cds"/>
    <property type="gene ID" value="G7378"/>
</dbReference>
<dbReference type="Pfam" id="PF20209">
    <property type="entry name" value="DUF6570"/>
    <property type="match status" value="1"/>
</dbReference>
<sequence length="238" mass="27000">MPPQCQANNLQLDSIPEELNNLCDLECQLISKRIPFMKIVNLPRAAQKGIKGAVVNVPTDLSKVCAFLPRTMSDSGIVAVKLKRQLHYTGHVNYQIVHPESLYKAIEYLRENNEHYSDVNLNEEWQSINTQEDSELWKTINVSSVSEDLQPQPQEGQPIEKEVDSESEEEEDTSNPAVHFDTCLQNANGPSLDCTRNANDDVNKKVMFQHGIGIVRHIHLCNSHSNEVCFLYYTRHSA</sequence>
<dbReference type="Proteomes" id="UP000005408">
    <property type="component" value="Unassembled WGS sequence"/>
</dbReference>
<feature type="compositionally biased region" description="Polar residues" evidence="1">
    <location>
        <begin position="145"/>
        <end position="155"/>
    </location>
</feature>
<name>A0A8W8NUT8_MAGGI</name>
<reference evidence="3" key="1">
    <citation type="submission" date="2022-08" db="UniProtKB">
        <authorList>
            <consortium name="EnsemblMetazoa"/>
        </authorList>
    </citation>
    <scope>IDENTIFICATION</scope>
    <source>
        <strain evidence="3">05x7-T-G4-1.051#20</strain>
    </source>
</reference>
<protein>
    <recommendedName>
        <fullName evidence="2">DUF6570 domain-containing protein</fullName>
    </recommendedName>
</protein>
<evidence type="ECO:0000256" key="1">
    <source>
        <dbReference type="SAM" id="MobiDB-lite"/>
    </source>
</evidence>
<feature type="domain" description="DUF6570" evidence="2">
    <location>
        <begin position="1"/>
        <end position="125"/>
    </location>
</feature>
<dbReference type="InterPro" id="IPR046700">
    <property type="entry name" value="DUF6570"/>
</dbReference>
<evidence type="ECO:0000259" key="2">
    <source>
        <dbReference type="Pfam" id="PF20209"/>
    </source>
</evidence>
<evidence type="ECO:0000313" key="3">
    <source>
        <dbReference type="EnsemblMetazoa" id="G7378.1:cds"/>
    </source>
</evidence>
<accession>A0A8W8NUT8</accession>
<dbReference type="AlphaFoldDB" id="A0A8W8NUT8"/>